<dbReference type="Proteomes" id="UP001223520">
    <property type="component" value="Chromosome"/>
</dbReference>
<dbReference type="InterPro" id="IPR038081">
    <property type="entry name" value="CalX-like_sf"/>
</dbReference>
<proteinExistence type="predicted"/>
<evidence type="ECO:0000259" key="5">
    <source>
        <dbReference type="SMART" id="SM00237"/>
    </source>
</evidence>
<dbReference type="NCBIfam" id="TIGR03661">
    <property type="entry name" value="T1SS_VCA0849"/>
    <property type="match status" value="1"/>
</dbReference>
<gene>
    <name evidence="6" type="ORF">QI031_26790</name>
</gene>
<dbReference type="Gene3D" id="2.150.10.10">
    <property type="entry name" value="Serralysin-like metalloprotease, C-terminal"/>
    <property type="match status" value="1"/>
</dbReference>
<keyword evidence="4" id="KW-0406">Ion transport</keyword>
<sequence length="1461" mass="157757">MENTQTPLFNRQNAKSCLVFIDPTVEDYQSLVAGVLPNTEVVILNAARDGVEQISEILAGRIRIASLHIISHGAPGRVYLGNTELGQHTLNHYASQLMHWTEALSIDAQILLYGCDVAQTQLGQAFVHRLSELTGATVLASENRTGSSALGGDWELEVKTANSTTELAFELATLAAYGAVLAQPYLVKDINSGSNSSSLNQLINVNNTLYFVADDGIHGYEVWQSDGTNSGTVLLKDISTYGEYSRPYDLTNVNDTLYFFAGNGLDFGLWKSNGTTFGTTEIKDNFGSYYGYSPLGELTNVNGTVYFIVKQGRTSIELWKSNGTTEGTVLVKDLSPYLGGLLASFFLSSIGPDSILYFTTSIENIENSLWKTDGTEEGTVLITDVNSFPLEQLSINDTVYFVTGGGIGSNNYKLWKSDSTLEGAVLLKNFYNSNTNYDYYEEPNFYLTDVNGILYFIADDGTSGTELWKSDGTTAGTVLVKDINSGSGSSNPANLISINNILYFIADNGINGTELWKSDGTTAGTVLVKDINSGSGSSEPSNLTNVDGILYFVATNSINGTELWKSDGTTAGTVLVEDINPGSSNSYPTDLTYINGILYFSADDGIHGKELWALNITSSVASPIVSLTAIDAEAAETNNNPAVFRISRTGDISTALTVKYIVSGTADNGSDYNQLTETITIAAGESFVDFNVTPVNDVYKEGTETVTLTLFTLSNYALDTSKRSATVTITDNASTAEVAQPYLVKDIRPGNYYDDNEYPIIIPSNLTEVNGKLYFTANDNIHGGELWKSDGTSEGTVLVKDINPEYDRYERYYSYPSNLISINSILYFTADDSINGTELWKSDGTENGTVLVKDIYPGSGSSSPSQLTDVNGILYFRANDSTHGYFELWKTDGTQAGTVLVKDIDISPDGSVINGNFSQLTNVNGTLYFTVSNNNKTQLWKSDGTQAGTVSLKDISASNLTNVNDTLYFADQTGLWKSDGTQAGTVLVKYVSFVSKFQDSTRLYIFDPDLTDVNGTLYFIANDGIHGAELWKSNGTESGTVLVKDINTGSGSSFSNLLDVYSNLNFTSNFTDVNGTLYFIADDGIHGAELWKSDGTEAGTVLVKDINTGSDSSFVDYNTYIYYTSNLTDVNGTLYFVADDGIHGAELWKSDGTSEGTVLVNDLKPGSGSSFVYYNDRIYYDIPPNLTYVNGILYFTADNGISGPELWALNTNPPSKSTVSITAIDANAVEIENDSARFRISRTGDINTALAIKYTVAGTANNGNDYDQITGIASLAVGESFVDITINPVADDFTENDETVNLTLATDNNYDIDTSQATATVTIFDQLSIINGNGSRDPLIGTTDSDRIVGGTGSKIITGGAGNDEFVYTSIREVGHRITDFTVGSDKIVLTQLLDSLVTGGYNGSDAIADGYVRLVQSSNINSTILQIDRDGLMGTAVFRPFIQLDNVTLQAMNDTSNFVF</sequence>
<keyword evidence="3" id="KW-0106">Calcium</keyword>
<feature type="domain" description="Calx-beta" evidence="5">
    <location>
        <begin position="614"/>
        <end position="711"/>
    </location>
</feature>
<keyword evidence="2" id="KW-0677">Repeat</keyword>
<dbReference type="PANTHER" id="PTHR11878">
    <property type="entry name" value="SODIUM/CALCIUM EXCHANGER"/>
    <property type="match status" value="1"/>
</dbReference>
<keyword evidence="4" id="KW-0813">Transport</keyword>
<accession>A0AAJ6NRM3</accession>
<evidence type="ECO:0000256" key="2">
    <source>
        <dbReference type="ARBA" id="ARBA00022737"/>
    </source>
</evidence>
<dbReference type="SMART" id="SM00237">
    <property type="entry name" value="Calx_beta"/>
    <property type="match status" value="2"/>
</dbReference>
<dbReference type="EMBL" id="CP124543">
    <property type="protein sequence ID" value="WGV25312.1"/>
    <property type="molecule type" value="Genomic_DNA"/>
</dbReference>
<dbReference type="Pfam" id="PF03160">
    <property type="entry name" value="Calx-beta"/>
    <property type="match status" value="2"/>
</dbReference>
<dbReference type="InterPro" id="IPR019960">
    <property type="entry name" value="T1SS_VCA0849"/>
</dbReference>
<evidence type="ECO:0000313" key="7">
    <source>
        <dbReference type="Proteomes" id="UP001223520"/>
    </source>
</evidence>
<evidence type="ECO:0000256" key="1">
    <source>
        <dbReference type="ARBA" id="ARBA00022729"/>
    </source>
</evidence>
<dbReference type="SUPFAM" id="SSF51120">
    <property type="entry name" value="beta-Roll"/>
    <property type="match status" value="1"/>
</dbReference>
<dbReference type="NCBIfam" id="TIGR04534">
    <property type="entry name" value="ELWxxDGT_rpt"/>
    <property type="match status" value="9"/>
</dbReference>
<dbReference type="InterPro" id="IPR051171">
    <property type="entry name" value="CaCA"/>
</dbReference>
<dbReference type="InterPro" id="IPR030916">
    <property type="entry name" value="ELWxxDGT_rpt"/>
</dbReference>
<dbReference type="InterPro" id="IPR003644">
    <property type="entry name" value="Calx_beta"/>
</dbReference>
<protein>
    <submittedName>
        <fullName evidence="6">DUF4347 domain-containing protein</fullName>
    </submittedName>
</protein>
<dbReference type="GO" id="GO:0016020">
    <property type="term" value="C:membrane"/>
    <property type="evidence" value="ECO:0007669"/>
    <property type="project" value="InterPro"/>
</dbReference>
<dbReference type="RefSeq" id="WP_281482613.1">
    <property type="nucleotide sequence ID" value="NZ_CP124543.1"/>
</dbReference>
<dbReference type="PANTHER" id="PTHR11878:SF65">
    <property type="entry name" value="NA_CA-EXCHANGE PROTEIN, ISOFORM G"/>
    <property type="match status" value="1"/>
</dbReference>
<keyword evidence="7" id="KW-1185">Reference proteome</keyword>
<evidence type="ECO:0000256" key="4">
    <source>
        <dbReference type="ARBA" id="ARBA00023065"/>
    </source>
</evidence>
<dbReference type="InterPro" id="IPR011049">
    <property type="entry name" value="Serralysin-like_metalloprot_C"/>
</dbReference>
<dbReference type="KEGG" id="hbq:QI031_26790"/>
<dbReference type="Gene3D" id="2.60.40.2030">
    <property type="match status" value="2"/>
</dbReference>
<reference evidence="6 7" key="1">
    <citation type="journal article" date="2023" name="Limnol Oceanogr Lett">
        <title>Environmental adaptations by the intertidal Antarctic cyanobacterium Halotia branconii CENA392 as revealed using long-read genome sequencing.</title>
        <authorList>
            <person name="Dextro R.B."/>
            <person name="Delbaje E."/>
            <person name="Freitas P.N.N."/>
            <person name="Geraldes V."/>
            <person name="Pinto E."/>
            <person name="Long P.F."/>
            <person name="Fiore M.F."/>
        </authorList>
    </citation>
    <scope>NUCLEOTIDE SEQUENCE [LARGE SCALE GENOMIC DNA]</scope>
    <source>
        <strain evidence="6 7">CENA392</strain>
    </source>
</reference>
<dbReference type="GO" id="GO:0030001">
    <property type="term" value="P:metal ion transport"/>
    <property type="evidence" value="ECO:0007669"/>
    <property type="project" value="TreeGrafter"/>
</dbReference>
<feature type="domain" description="Calx-beta" evidence="5">
    <location>
        <begin position="1208"/>
        <end position="1305"/>
    </location>
</feature>
<organism evidence="6 7">
    <name type="scientific">Halotia branconii CENA392</name>
    <dbReference type="NCBI Taxonomy" id="1539056"/>
    <lineage>
        <taxon>Bacteria</taxon>
        <taxon>Bacillati</taxon>
        <taxon>Cyanobacteriota</taxon>
        <taxon>Cyanophyceae</taxon>
        <taxon>Nostocales</taxon>
        <taxon>Nodulariaceae</taxon>
        <taxon>Halotia</taxon>
    </lineage>
</organism>
<name>A0AAJ6NRM3_9CYAN</name>
<keyword evidence="1" id="KW-0732">Signal</keyword>
<evidence type="ECO:0000313" key="6">
    <source>
        <dbReference type="EMBL" id="WGV25312.1"/>
    </source>
</evidence>
<dbReference type="GO" id="GO:0007154">
    <property type="term" value="P:cell communication"/>
    <property type="evidence" value="ECO:0007669"/>
    <property type="project" value="InterPro"/>
</dbReference>
<dbReference type="SUPFAM" id="SSF141072">
    <property type="entry name" value="CalX-like"/>
    <property type="match status" value="2"/>
</dbReference>
<evidence type="ECO:0000256" key="3">
    <source>
        <dbReference type="ARBA" id="ARBA00022837"/>
    </source>
</evidence>
<dbReference type="InterPro" id="IPR025592">
    <property type="entry name" value="DUF4347"/>
</dbReference>
<dbReference type="Pfam" id="PF14252">
    <property type="entry name" value="DUF4347"/>
    <property type="match status" value="1"/>
</dbReference>